<evidence type="ECO:0000313" key="7">
    <source>
        <dbReference type="Proteomes" id="UP000267921"/>
    </source>
</evidence>
<evidence type="ECO:0000313" key="3">
    <source>
        <dbReference type="EMBL" id="RNI07429.1"/>
    </source>
</evidence>
<organism evidence="2 5">
    <name type="scientific">Methanohalophilus halophilus</name>
    <dbReference type="NCBI Taxonomy" id="2177"/>
    <lineage>
        <taxon>Archaea</taxon>
        <taxon>Methanobacteriati</taxon>
        <taxon>Methanobacteriota</taxon>
        <taxon>Stenosarchaea group</taxon>
        <taxon>Methanomicrobia</taxon>
        <taxon>Methanosarcinales</taxon>
        <taxon>Methanosarcinaceae</taxon>
        <taxon>Methanohalophilus</taxon>
    </lineage>
</organism>
<sequence length="222" mass="25382">MDRTELKSILRQENSSSLNSLPYDFYEKVDEYIRELEEEIKKINNPRSVESKILEDEMQSALNDVETIFIRRIRKITSRATSNAFSNISSRQDLDKLLESERKVFDATLSAIQIARSELLEPIMNPQDRQEKGFAKESIISDETDEEEETGTISQELPAEEDTGKNNISKEYFVVRILKDLPTIKAMDNLNYTLAAEDVVVLPSMNAQGLVKRGAAYPINQE</sequence>
<dbReference type="KEGG" id="mhaz:BHR79_05205"/>
<dbReference type="OrthoDB" id="157576at2157"/>
<evidence type="ECO:0000256" key="1">
    <source>
        <dbReference type="SAM" id="MobiDB-lite"/>
    </source>
</evidence>
<keyword evidence="5" id="KW-1185">Reference proteome</keyword>
<dbReference type="EMBL" id="RJJG01000008">
    <property type="protein sequence ID" value="RNI07429.1"/>
    <property type="molecule type" value="Genomic_DNA"/>
</dbReference>
<dbReference type="STRING" id="2177.BHR79_05205"/>
<proteinExistence type="predicted"/>
<dbReference type="GeneID" id="30583140"/>
<name>A0A1L3Q242_9EURY</name>
<dbReference type="Proteomes" id="UP000198669">
    <property type="component" value="Unassembled WGS sequence"/>
</dbReference>
<dbReference type="EMBL" id="FNMU01000004">
    <property type="protein sequence ID" value="SDW65593.1"/>
    <property type="molecule type" value="Genomic_DNA"/>
</dbReference>
<protein>
    <submittedName>
        <fullName evidence="4">DNA replication factor GINS</fullName>
    </submittedName>
</protein>
<evidence type="ECO:0000313" key="4">
    <source>
        <dbReference type="EMBL" id="SDW65593.1"/>
    </source>
</evidence>
<dbReference type="RefSeq" id="WP_072561382.1">
    <property type="nucleotide sequence ID" value="NZ_CP017921.1"/>
</dbReference>
<dbReference type="Proteomes" id="UP000186879">
    <property type="component" value="Chromosome"/>
</dbReference>
<feature type="compositionally biased region" description="Acidic residues" evidence="1">
    <location>
        <begin position="140"/>
        <end position="150"/>
    </location>
</feature>
<reference evidence="3 7" key="3">
    <citation type="submission" date="2018-10" db="EMBL/GenBank/DDBJ databases">
        <title>Cultivation of a novel Methanohalophilus strain from Kebrit Deep of the Red Sea and a genomic comparison of members of the genus Methanohalophilus.</title>
        <authorList>
            <person name="Guan Y."/>
            <person name="Ngugi D.K."/>
            <person name="Stingl U."/>
        </authorList>
    </citation>
    <scope>NUCLEOTIDE SEQUENCE [LARGE SCALE GENOMIC DNA]</scope>
    <source>
        <strain evidence="3 7">DSM 3094</strain>
    </source>
</reference>
<evidence type="ECO:0000313" key="2">
    <source>
        <dbReference type="EMBL" id="APH38944.1"/>
    </source>
</evidence>
<reference evidence="4 6" key="2">
    <citation type="submission" date="2016-10" db="EMBL/GenBank/DDBJ databases">
        <authorList>
            <person name="de Groot N.N."/>
        </authorList>
    </citation>
    <scope>NUCLEOTIDE SEQUENCE [LARGE SCALE GENOMIC DNA]</scope>
    <source>
        <strain evidence="4 6">Z-7982</strain>
    </source>
</reference>
<gene>
    <name evidence="2" type="ORF">BHR79_05205</name>
    <name evidence="3" type="ORF">EFE40_09515</name>
    <name evidence="4" type="ORF">SAMN04515625_1330</name>
</gene>
<reference evidence="2 5" key="1">
    <citation type="submission" date="2016-10" db="EMBL/GenBank/DDBJ databases">
        <title>Methanohalophilus halophilus.</title>
        <authorList>
            <person name="L'haridon S."/>
        </authorList>
    </citation>
    <scope>NUCLEOTIDE SEQUENCE [LARGE SCALE GENOMIC DNA]</scope>
    <source>
        <strain evidence="2 5">Z-7982</strain>
    </source>
</reference>
<evidence type="ECO:0000313" key="5">
    <source>
        <dbReference type="Proteomes" id="UP000186879"/>
    </source>
</evidence>
<dbReference type="EMBL" id="CP017921">
    <property type="protein sequence ID" value="APH38944.1"/>
    <property type="molecule type" value="Genomic_DNA"/>
</dbReference>
<dbReference type="AlphaFoldDB" id="A0A1L3Q242"/>
<dbReference type="Proteomes" id="UP000267921">
    <property type="component" value="Unassembled WGS sequence"/>
</dbReference>
<dbReference type="CDD" id="cd11714">
    <property type="entry name" value="GINS_A_archaea"/>
    <property type="match status" value="1"/>
</dbReference>
<dbReference type="Gene3D" id="3.40.5.50">
    <property type="match status" value="1"/>
</dbReference>
<feature type="region of interest" description="Disordered" evidence="1">
    <location>
        <begin position="131"/>
        <end position="162"/>
    </location>
</feature>
<accession>A0A1L3Q242</accession>
<dbReference type="Gene3D" id="1.20.58.1030">
    <property type="match status" value="1"/>
</dbReference>
<evidence type="ECO:0000313" key="6">
    <source>
        <dbReference type="Proteomes" id="UP000198669"/>
    </source>
</evidence>